<accession>A0ABM8ZGZ1</accession>
<keyword evidence="2" id="KW-1185">Reference proteome</keyword>
<dbReference type="Proteomes" id="UP000838160">
    <property type="component" value="Unassembled WGS sequence"/>
</dbReference>
<evidence type="ECO:0000313" key="2">
    <source>
        <dbReference type="Proteomes" id="UP000838160"/>
    </source>
</evidence>
<evidence type="ECO:0000313" key="1">
    <source>
        <dbReference type="EMBL" id="CAH0525649.1"/>
    </source>
</evidence>
<gene>
    <name evidence="1" type="ORF">VHP8226_01177</name>
</gene>
<organism evidence="1 2">
    <name type="scientific">Vibrio hippocampi</name>
    <dbReference type="NCBI Taxonomy" id="654686"/>
    <lineage>
        <taxon>Bacteria</taxon>
        <taxon>Pseudomonadati</taxon>
        <taxon>Pseudomonadota</taxon>
        <taxon>Gammaproteobacteria</taxon>
        <taxon>Vibrionales</taxon>
        <taxon>Vibrionaceae</taxon>
        <taxon>Vibrio</taxon>
    </lineage>
</organism>
<name>A0ABM8ZGZ1_9VIBR</name>
<comment type="caution">
    <text evidence="1">The sequence shown here is derived from an EMBL/GenBank/DDBJ whole genome shotgun (WGS) entry which is preliminary data.</text>
</comment>
<sequence>MKKIQTVKSHVEQPVFGLLERISIVSLLIVATLFTLS</sequence>
<protein>
    <submittedName>
        <fullName evidence="1">Uncharacterized protein</fullName>
    </submittedName>
</protein>
<dbReference type="EMBL" id="CAKLCM010000002">
    <property type="protein sequence ID" value="CAH0525649.1"/>
    <property type="molecule type" value="Genomic_DNA"/>
</dbReference>
<proteinExistence type="predicted"/>
<reference evidence="1" key="1">
    <citation type="submission" date="2021-12" db="EMBL/GenBank/DDBJ databases">
        <authorList>
            <person name="Rodrigo-Torres L."/>
            <person name="Arahal R. D."/>
            <person name="Lucena T."/>
        </authorList>
    </citation>
    <scope>NUCLEOTIDE SEQUENCE</scope>
    <source>
        <strain evidence="1">CECT 8226</strain>
    </source>
</reference>